<dbReference type="InterPro" id="IPR001387">
    <property type="entry name" value="Cro/C1-type_HTH"/>
</dbReference>
<dbReference type="Pfam" id="PF01381">
    <property type="entry name" value="HTH_3"/>
    <property type="match status" value="1"/>
</dbReference>
<dbReference type="InterPro" id="IPR010982">
    <property type="entry name" value="Lambda_DNA-bd_dom_sf"/>
</dbReference>
<dbReference type="GeneID" id="87632600"/>
<name>A0A7H8MYW8_STRMI</name>
<dbReference type="InterPro" id="IPR050807">
    <property type="entry name" value="TransReg_Diox_bact_type"/>
</dbReference>
<dbReference type="Proteomes" id="UP000509345">
    <property type="component" value="Chromosome"/>
</dbReference>
<reference evidence="3 4" key="1">
    <citation type="submission" date="2020-06" db="EMBL/GenBank/DDBJ databases">
        <title>Genome mining for natural products.</title>
        <authorList>
            <person name="Zhang B."/>
            <person name="Shi J."/>
            <person name="Ge H."/>
        </authorList>
    </citation>
    <scope>NUCLEOTIDE SEQUENCE [LARGE SCALE GENOMIC DNA]</scope>
    <source>
        <strain evidence="3 4">NA06532</strain>
    </source>
</reference>
<dbReference type="CDD" id="cd00093">
    <property type="entry name" value="HTH_XRE"/>
    <property type="match status" value="1"/>
</dbReference>
<evidence type="ECO:0000259" key="2">
    <source>
        <dbReference type="PROSITE" id="PS50943"/>
    </source>
</evidence>
<dbReference type="RefSeq" id="WP_176145443.1">
    <property type="nucleotide sequence ID" value="NZ_CP054926.1"/>
</dbReference>
<proteinExistence type="predicted"/>
<keyword evidence="1" id="KW-0238">DNA-binding</keyword>
<dbReference type="SMART" id="SM00530">
    <property type="entry name" value="HTH_XRE"/>
    <property type="match status" value="1"/>
</dbReference>
<gene>
    <name evidence="3" type="ORF">HUT09_15315</name>
</gene>
<evidence type="ECO:0000256" key="1">
    <source>
        <dbReference type="ARBA" id="ARBA00023125"/>
    </source>
</evidence>
<dbReference type="EMBL" id="CP054926">
    <property type="protein sequence ID" value="QKW47405.1"/>
    <property type="molecule type" value="Genomic_DNA"/>
</dbReference>
<evidence type="ECO:0000313" key="3">
    <source>
        <dbReference type="EMBL" id="QKW47405.1"/>
    </source>
</evidence>
<dbReference type="GO" id="GO:0003677">
    <property type="term" value="F:DNA binding"/>
    <property type="evidence" value="ECO:0007669"/>
    <property type="project" value="UniProtKB-KW"/>
</dbReference>
<dbReference type="Gene3D" id="1.10.260.40">
    <property type="entry name" value="lambda repressor-like DNA-binding domains"/>
    <property type="match status" value="1"/>
</dbReference>
<dbReference type="GO" id="GO:0003700">
    <property type="term" value="F:DNA-binding transcription factor activity"/>
    <property type="evidence" value="ECO:0007669"/>
    <property type="project" value="TreeGrafter"/>
</dbReference>
<dbReference type="SUPFAM" id="SSF47413">
    <property type="entry name" value="lambda repressor-like DNA-binding domains"/>
    <property type="match status" value="1"/>
</dbReference>
<dbReference type="PROSITE" id="PS50943">
    <property type="entry name" value="HTH_CROC1"/>
    <property type="match status" value="1"/>
</dbReference>
<dbReference type="GO" id="GO:0005829">
    <property type="term" value="C:cytosol"/>
    <property type="evidence" value="ECO:0007669"/>
    <property type="project" value="TreeGrafter"/>
</dbReference>
<sequence length="74" mass="8079">MHVRSLREARGLSLEELAERSGMSFRGVIYIEHGHRNPSLLTLLSIASGLGVAPTRLLDCFSLDESIAESEADP</sequence>
<feature type="domain" description="HTH cro/C1-type" evidence="2">
    <location>
        <begin position="3"/>
        <end position="57"/>
    </location>
</feature>
<evidence type="ECO:0000313" key="4">
    <source>
        <dbReference type="Proteomes" id="UP000509345"/>
    </source>
</evidence>
<dbReference type="PANTHER" id="PTHR46797:SF1">
    <property type="entry name" value="METHYLPHOSPHONATE SYNTHASE"/>
    <property type="match status" value="1"/>
</dbReference>
<dbReference type="PANTHER" id="PTHR46797">
    <property type="entry name" value="HTH-TYPE TRANSCRIPTIONAL REGULATOR"/>
    <property type="match status" value="1"/>
</dbReference>
<organism evidence="3 4">
    <name type="scientific">Streptomyces microflavus</name>
    <name type="common">Streptomyces lipmanii</name>
    <dbReference type="NCBI Taxonomy" id="1919"/>
    <lineage>
        <taxon>Bacteria</taxon>
        <taxon>Bacillati</taxon>
        <taxon>Actinomycetota</taxon>
        <taxon>Actinomycetes</taxon>
        <taxon>Kitasatosporales</taxon>
        <taxon>Streptomycetaceae</taxon>
        <taxon>Streptomyces</taxon>
    </lineage>
</organism>
<dbReference type="AlphaFoldDB" id="A0A7H8MYW8"/>
<accession>A0A7H8MYW8</accession>
<protein>
    <submittedName>
        <fullName evidence="3">Helix-turn-helix transcriptional regulator</fullName>
    </submittedName>
</protein>